<name>A0ABR3WGR3_9PEZI</name>
<feature type="transmembrane region" description="Helical" evidence="5">
    <location>
        <begin position="34"/>
        <end position="55"/>
    </location>
</feature>
<keyword evidence="3" id="KW-0408">Iron</keyword>
<dbReference type="InterPro" id="IPR002401">
    <property type="entry name" value="Cyt_P450_E_grp-I"/>
</dbReference>
<evidence type="ECO:0000313" key="6">
    <source>
        <dbReference type="EMBL" id="KAL1861458.1"/>
    </source>
</evidence>
<dbReference type="PANTHER" id="PTHR24305">
    <property type="entry name" value="CYTOCHROME P450"/>
    <property type="match status" value="1"/>
</dbReference>
<evidence type="ECO:0000256" key="3">
    <source>
        <dbReference type="ARBA" id="ARBA00023004"/>
    </source>
</evidence>
<reference evidence="6 7" key="1">
    <citation type="journal article" date="2024" name="IMA Fungus">
        <title>IMA Genome - F19 : A genome assembly and annotation guide to empower mycologists, including annotated draft genome sequences of Ceratocystis pirilliformis, Diaporthe australafricana, Fusarium ophioides, Paecilomyces lecythidis, and Sporothrix stenoceras.</title>
        <authorList>
            <person name="Aylward J."/>
            <person name="Wilson A.M."/>
            <person name="Visagie C.M."/>
            <person name="Spraker J."/>
            <person name="Barnes I."/>
            <person name="Buitendag C."/>
            <person name="Ceriani C."/>
            <person name="Del Mar Angel L."/>
            <person name="du Plessis D."/>
            <person name="Fuchs T."/>
            <person name="Gasser K."/>
            <person name="Kramer D."/>
            <person name="Li W."/>
            <person name="Munsamy K."/>
            <person name="Piso A."/>
            <person name="Price J.L."/>
            <person name="Sonnekus B."/>
            <person name="Thomas C."/>
            <person name="van der Nest A."/>
            <person name="van Dijk A."/>
            <person name="van Heerden A."/>
            <person name="van Vuuren N."/>
            <person name="Yilmaz N."/>
            <person name="Duong T.A."/>
            <person name="van der Merwe N.A."/>
            <person name="Wingfield M.J."/>
            <person name="Wingfield B.D."/>
        </authorList>
    </citation>
    <scope>NUCLEOTIDE SEQUENCE [LARGE SCALE GENOMIC DNA]</scope>
    <source>
        <strain evidence="6 7">CMW 18300</strain>
    </source>
</reference>
<dbReference type="Proteomes" id="UP001583177">
    <property type="component" value="Unassembled WGS sequence"/>
</dbReference>
<evidence type="ECO:0000256" key="2">
    <source>
        <dbReference type="ARBA" id="ARBA00022723"/>
    </source>
</evidence>
<dbReference type="PANTHER" id="PTHR24305:SF227">
    <property type="entry name" value="P450, PUTATIVE (EUROFUNG)-RELATED"/>
    <property type="match status" value="1"/>
</dbReference>
<evidence type="ECO:0000313" key="7">
    <source>
        <dbReference type="Proteomes" id="UP001583177"/>
    </source>
</evidence>
<dbReference type="Pfam" id="PF00067">
    <property type="entry name" value="p450"/>
    <property type="match status" value="1"/>
</dbReference>
<keyword evidence="2" id="KW-0479">Metal-binding</keyword>
<keyword evidence="5" id="KW-0472">Membrane</keyword>
<dbReference type="CDD" id="cd11069">
    <property type="entry name" value="CYP_FUM15-like"/>
    <property type="match status" value="1"/>
</dbReference>
<sequence length="574" mass="63588">MDFPWKRVTAVAAVTAYAATSILKQEWSRSAFTNYFAISWLLGFLSWGLWTAILYPKFFSPLLGLPEPSNPSWINGQYSKIRELPTGVPMLDWVNSVPNNGIIRYLGLLNQERLLLTSPKALAEVLVTKNYDFAKPGMVRYSIGRILGVGVLLAEGDEHKFQRKNLMPAFAFRHTKDLYPVFWEKAREGVQAMTEQILVDAAKDPASPTSQDPEKTASEKTGGAKTAILEVGGWASRITLDIIGLAGLGRDFGAIADPTNKLFQTYNHLFRPSRQARFLATLGLILPAWFVTRLPVRRNEDVQEAAKVIRTVCFDLIREKKEKLARKELTDVDILSVALESGGFSEDNLVDQLMTFLAAGHETTASSMTWAIYMLCLHPGVQARLRQEVRERLPSIDSDDATAAAASISSLDIDHMPYLNAVCSEVLRYSAPVPMTLREAAVDTTIQGRRVPKGTRIVIAPAATNKDTELWGADATRFNPDRWLPRHDGDKGAASGGSSSNYAFLTFLHGPRSCIGMNFARAEFACLLAAWVGRMGFELRDEAEMDEKNMEIKAGVTSRPAKGLWVKATVLEGW</sequence>
<dbReference type="InterPro" id="IPR050121">
    <property type="entry name" value="Cytochrome_P450_monoxygenase"/>
</dbReference>
<evidence type="ECO:0008006" key="8">
    <source>
        <dbReference type="Google" id="ProtNLM"/>
    </source>
</evidence>
<dbReference type="EMBL" id="JAWRVE010000086">
    <property type="protein sequence ID" value="KAL1861458.1"/>
    <property type="molecule type" value="Genomic_DNA"/>
</dbReference>
<dbReference type="PRINTS" id="PR00385">
    <property type="entry name" value="P450"/>
</dbReference>
<keyword evidence="5" id="KW-0812">Transmembrane</keyword>
<organism evidence="6 7">
    <name type="scientific">Diaporthe australafricana</name>
    <dbReference type="NCBI Taxonomy" id="127596"/>
    <lineage>
        <taxon>Eukaryota</taxon>
        <taxon>Fungi</taxon>
        <taxon>Dikarya</taxon>
        <taxon>Ascomycota</taxon>
        <taxon>Pezizomycotina</taxon>
        <taxon>Sordariomycetes</taxon>
        <taxon>Sordariomycetidae</taxon>
        <taxon>Diaporthales</taxon>
        <taxon>Diaporthaceae</taxon>
        <taxon>Diaporthe</taxon>
    </lineage>
</organism>
<evidence type="ECO:0000256" key="4">
    <source>
        <dbReference type="SAM" id="MobiDB-lite"/>
    </source>
</evidence>
<keyword evidence="1" id="KW-0349">Heme</keyword>
<keyword evidence="5" id="KW-1133">Transmembrane helix</keyword>
<gene>
    <name evidence="6" type="ORF">Daus18300_008852</name>
</gene>
<dbReference type="InterPro" id="IPR036396">
    <property type="entry name" value="Cyt_P450_sf"/>
</dbReference>
<protein>
    <recommendedName>
        <fullName evidence="8">Cytochrome P450 97B3</fullName>
    </recommendedName>
</protein>
<accession>A0ABR3WGR3</accession>
<dbReference type="PRINTS" id="PR00463">
    <property type="entry name" value="EP450I"/>
</dbReference>
<dbReference type="Gene3D" id="1.10.630.10">
    <property type="entry name" value="Cytochrome P450"/>
    <property type="match status" value="1"/>
</dbReference>
<proteinExistence type="predicted"/>
<feature type="region of interest" description="Disordered" evidence="4">
    <location>
        <begin position="202"/>
        <end position="222"/>
    </location>
</feature>
<dbReference type="InterPro" id="IPR001128">
    <property type="entry name" value="Cyt_P450"/>
</dbReference>
<keyword evidence="7" id="KW-1185">Reference proteome</keyword>
<comment type="caution">
    <text evidence="6">The sequence shown here is derived from an EMBL/GenBank/DDBJ whole genome shotgun (WGS) entry which is preliminary data.</text>
</comment>
<evidence type="ECO:0000256" key="5">
    <source>
        <dbReference type="SAM" id="Phobius"/>
    </source>
</evidence>
<evidence type="ECO:0000256" key="1">
    <source>
        <dbReference type="ARBA" id="ARBA00022617"/>
    </source>
</evidence>
<dbReference type="SUPFAM" id="SSF48264">
    <property type="entry name" value="Cytochrome P450"/>
    <property type="match status" value="1"/>
</dbReference>